<feature type="region of interest" description="Disordered" evidence="5">
    <location>
        <begin position="130"/>
        <end position="188"/>
    </location>
</feature>
<evidence type="ECO:0000313" key="8">
    <source>
        <dbReference type="Proteomes" id="UP000326396"/>
    </source>
</evidence>
<evidence type="ECO:0000256" key="3">
    <source>
        <dbReference type="ARBA" id="ARBA00022833"/>
    </source>
</evidence>
<evidence type="ECO:0000259" key="6">
    <source>
        <dbReference type="PROSITE" id="PS50808"/>
    </source>
</evidence>
<evidence type="ECO:0000256" key="5">
    <source>
        <dbReference type="SAM" id="MobiDB-lite"/>
    </source>
</evidence>
<gene>
    <name evidence="7" type="ORF">E3N88_09031</name>
</gene>
<proteinExistence type="predicted"/>
<organism evidence="7 8">
    <name type="scientific">Mikania micrantha</name>
    <name type="common">bitter vine</name>
    <dbReference type="NCBI Taxonomy" id="192012"/>
    <lineage>
        <taxon>Eukaryota</taxon>
        <taxon>Viridiplantae</taxon>
        <taxon>Streptophyta</taxon>
        <taxon>Embryophyta</taxon>
        <taxon>Tracheophyta</taxon>
        <taxon>Spermatophyta</taxon>
        <taxon>Magnoliopsida</taxon>
        <taxon>eudicotyledons</taxon>
        <taxon>Gunneridae</taxon>
        <taxon>Pentapetalae</taxon>
        <taxon>asterids</taxon>
        <taxon>campanulids</taxon>
        <taxon>Asterales</taxon>
        <taxon>Asteraceae</taxon>
        <taxon>Asteroideae</taxon>
        <taxon>Heliantheae alliance</taxon>
        <taxon>Eupatorieae</taxon>
        <taxon>Mikania</taxon>
    </lineage>
</organism>
<reference evidence="7 8" key="1">
    <citation type="submission" date="2019-05" db="EMBL/GenBank/DDBJ databases">
        <title>Mikania micrantha, genome provides insights into the molecular mechanism of rapid growth.</title>
        <authorList>
            <person name="Liu B."/>
        </authorList>
    </citation>
    <scope>NUCLEOTIDE SEQUENCE [LARGE SCALE GENOMIC DNA]</scope>
    <source>
        <strain evidence="7">NLD-2019</strain>
        <tissue evidence="7">Leaf</tissue>
    </source>
</reference>
<dbReference type="Pfam" id="PF25597">
    <property type="entry name" value="SH3_retrovirus"/>
    <property type="match status" value="1"/>
</dbReference>
<dbReference type="Proteomes" id="UP000326396">
    <property type="component" value="Linkage Group LG12"/>
</dbReference>
<dbReference type="PANTHER" id="PTHR11439">
    <property type="entry name" value="GAG-POL-RELATED RETROTRANSPOSON"/>
    <property type="match status" value="1"/>
</dbReference>
<comment type="caution">
    <text evidence="7">The sequence shown here is derived from an EMBL/GenBank/DDBJ whole genome shotgun (WGS) entry which is preliminary data.</text>
</comment>
<keyword evidence="1" id="KW-0479">Metal-binding</keyword>
<dbReference type="PANTHER" id="PTHR11439:SF515">
    <property type="entry name" value="GAG-POL POLYPROTEIN"/>
    <property type="match status" value="1"/>
</dbReference>
<dbReference type="Pfam" id="PF02892">
    <property type="entry name" value="zf-BED"/>
    <property type="match status" value="1"/>
</dbReference>
<evidence type="ECO:0000256" key="2">
    <source>
        <dbReference type="ARBA" id="ARBA00022771"/>
    </source>
</evidence>
<dbReference type="EMBL" id="SZYD01000004">
    <property type="protein sequence ID" value="KAD6454325.1"/>
    <property type="molecule type" value="Genomic_DNA"/>
</dbReference>
<dbReference type="PROSITE" id="PS50808">
    <property type="entry name" value="ZF_BED"/>
    <property type="match status" value="1"/>
</dbReference>
<keyword evidence="2 4" id="KW-0863">Zinc-finger</keyword>
<evidence type="ECO:0000313" key="7">
    <source>
        <dbReference type="EMBL" id="KAD6454325.1"/>
    </source>
</evidence>
<protein>
    <recommendedName>
        <fullName evidence="6">BED-type domain-containing protein</fullName>
    </recommendedName>
</protein>
<evidence type="ECO:0000256" key="1">
    <source>
        <dbReference type="ARBA" id="ARBA00022723"/>
    </source>
</evidence>
<sequence length="569" mass="64168">MPPPLIRLNVKYDVNKMRKSMANWLMATEQPFTTIEDDMYVYNTAKGRSFKGIWVCWVCETPSKFTKKLDDRSAAMVHLGIKPGTKAYRVYDVEGGKVVVRRDVIFNETQSWDWSKSQEQGHSKQVDFVLHSDPPEEDQSAHAREEEDSETNSPLRPQFGSPAHKSSPPSIEETSSSSTGSVFSSPESTVVGRGLMLPESATRVYGDYDPSIAEDSDDGKGTTGLVFYFDDGPISWCSQKQPTVALSSCESEFMAATLTACQAIWLRGLLAEITGRIEEMIVLRGVDIKSAIDLIKNHVFHGRSKHIDMKYHFIQECVERNQIKVDYMASKSTKGGRREPAWKYSEEIEVPYKYVKCDFCNKVITGGVQRMKAHLACTHKNVIPCPQVPQEVKDEIREFLKQFETSKFSFQRNFVESIDAGAYFVSAAGGSGSGDSCPSVQRGVRGPMDRFVNSMDDDEREGPIASEKMTPTMAKEQQNKVCLDIGRFFYENGIPFNVATSPSFNSMLRSVGNYGRGLKPPTMYELRTWILQKEVKTTETLVNDIKATWKSNNWIANLNHIEVYNIKKH</sequence>
<dbReference type="AlphaFoldDB" id="A0A5N6PL09"/>
<accession>A0A5N6PL09</accession>
<dbReference type="CDD" id="cd09272">
    <property type="entry name" value="RNase_HI_RT_Ty1"/>
    <property type="match status" value="1"/>
</dbReference>
<keyword evidence="3" id="KW-0862">Zinc</keyword>
<feature type="compositionally biased region" description="Low complexity" evidence="5">
    <location>
        <begin position="166"/>
        <end position="188"/>
    </location>
</feature>
<name>A0A5N6PL09_9ASTR</name>
<dbReference type="GO" id="GO:0003677">
    <property type="term" value="F:DNA binding"/>
    <property type="evidence" value="ECO:0007669"/>
    <property type="project" value="InterPro"/>
</dbReference>
<dbReference type="InterPro" id="IPR057670">
    <property type="entry name" value="SH3_retrovirus"/>
</dbReference>
<keyword evidence="8" id="KW-1185">Reference proteome</keyword>
<dbReference type="InterPro" id="IPR003656">
    <property type="entry name" value="Znf_BED"/>
</dbReference>
<evidence type="ECO:0000256" key="4">
    <source>
        <dbReference type="PROSITE-ProRule" id="PRU00027"/>
    </source>
</evidence>
<dbReference type="OrthoDB" id="2442898at2759"/>
<dbReference type="GO" id="GO:0008270">
    <property type="term" value="F:zinc ion binding"/>
    <property type="evidence" value="ECO:0007669"/>
    <property type="project" value="UniProtKB-KW"/>
</dbReference>
<feature type="domain" description="BED-type" evidence="6">
    <location>
        <begin position="336"/>
        <end position="392"/>
    </location>
</feature>